<name>A0ABR6HMZ0_9RHOB</name>
<proteinExistence type="predicted"/>
<accession>A0ABR6HMZ0</accession>
<reference evidence="1 2" key="1">
    <citation type="submission" date="2020-08" db="EMBL/GenBank/DDBJ databases">
        <title>Genomic Encyclopedia of Type Strains, Phase III (KMG-III): the genomes of soil and plant-associated and newly described type strains.</title>
        <authorList>
            <person name="Whitman W."/>
        </authorList>
    </citation>
    <scope>NUCLEOTIDE SEQUENCE [LARGE SCALE GENOMIC DNA]</scope>
    <source>
        <strain evidence="1 2">CECT 8572</strain>
    </source>
</reference>
<evidence type="ECO:0000313" key="1">
    <source>
        <dbReference type="EMBL" id="MBB3711931.1"/>
    </source>
</evidence>
<evidence type="ECO:0000313" key="2">
    <source>
        <dbReference type="Proteomes" id="UP000576152"/>
    </source>
</evidence>
<evidence type="ECO:0008006" key="3">
    <source>
        <dbReference type="Google" id="ProtNLM"/>
    </source>
</evidence>
<sequence>MSDAKTTTDHDEIRQWCEARGGHPARVAETADHGEGGVLRIDFEPQAEGLERIDWKEWFEIFEESKLAFLHQDQAADGAASRFNKLVKR</sequence>
<gene>
    <name evidence="1" type="ORF">FHS00_001507</name>
</gene>
<dbReference type="Proteomes" id="UP000576152">
    <property type="component" value="Unassembled WGS sequence"/>
</dbReference>
<protein>
    <recommendedName>
        <fullName evidence="3">1,4-alpha-glucan branching enzyme</fullName>
    </recommendedName>
</protein>
<comment type="caution">
    <text evidence="1">The sequence shown here is derived from an EMBL/GenBank/DDBJ whole genome shotgun (WGS) entry which is preliminary data.</text>
</comment>
<dbReference type="RefSeq" id="WP_183471426.1">
    <property type="nucleotide sequence ID" value="NZ_JACIBX010000004.1"/>
</dbReference>
<organism evidence="1 2">
    <name type="scientific">Limimaricola variabilis</name>
    <dbReference type="NCBI Taxonomy" id="1492771"/>
    <lineage>
        <taxon>Bacteria</taxon>
        <taxon>Pseudomonadati</taxon>
        <taxon>Pseudomonadota</taxon>
        <taxon>Alphaproteobacteria</taxon>
        <taxon>Rhodobacterales</taxon>
        <taxon>Paracoccaceae</taxon>
        <taxon>Limimaricola</taxon>
    </lineage>
</organism>
<dbReference type="EMBL" id="JACIBX010000004">
    <property type="protein sequence ID" value="MBB3711931.1"/>
    <property type="molecule type" value="Genomic_DNA"/>
</dbReference>
<keyword evidence="2" id="KW-1185">Reference proteome</keyword>